<dbReference type="AlphaFoldDB" id="A0AAD6XAW4"/>
<dbReference type="Proteomes" id="UP001218188">
    <property type="component" value="Unassembled WGS sequence"/>
</dbReference>
<gene>
    <name evidence="2" type="ORF">C8F04DRAFT_951012</name>
</gene>
<evidence type="ECO:0000313" key="3">
    <source>
        <dbReference type="Proteomes" id="UP001218188"/>
    </source>
</evidence>
<accession>A0AAD6XAW4</accession>
<sequence length="233" mass="25384">MAPTPASASATAAPAPSVTAGPTSAPARSPTPVRVRSPTPPRTPSTSAMDTAVPVFPDDAPEWLTDAVMNLTVTPLGSNFKAVLDAIIRIEGANNFNEGKGLSTSLRPEVVGAWIKDGRGRKAKKIPVIKKLQTYAKDWQAWWDSLQPKWRKRNSHGQWEIGGEYGEDWGTLDCPGVNGLISVAASLYFWGRQLHEAREEKGNAWFEENIQLWDAALNDVSWVLDSFSAFLVA</sequence>
<feature type="region of interest" description="Disordered" evidence="1">
    <location>
        <begin position="1"/>
        <end position="53"/>
    </location>
</feature>
<evidence type="ECO:0000313" key="2">
    <source>
        <dbReference type="EMBL" id="KAJ7038544.1"/>
    </source>
</evidence>
<reference evidence="2" key="1">
    <citation type="submission" date="2023-03" db="EMBL/GenBank/DDBJ databases">
        <title>Massive genome expansion in bonnet fungi (Mycena s.s.) driven by repeated elements and novel gene families across ecological guilds.</title>
        <authorList>
            <consortium name="Lawrence Berkeley National Laboratory"/>
            <person name="Harder C.B."/>
            <person name="Miyauchi S."/>
            <person name="Viragh M."/>
            <person name="Kuo A."/>
            <person name="Thoen E."/>
            <person name="Andreopoulos B."/>
            <person name="Lu D."/>
            <person name="Skrede I."/>
            <person name="Drula E."/>
            <person name="Henrissat B."/>
            <person name="Morin E."/>
            <person name="Kohler A."/>
            <person name="Barry K."/>
            <person name="LaButti K."/>
            <person name="Morin E."/>
            <person name="Salamov A."/>
            <person name="Lipzen A."/>
            <person name="Mereny Z."/>
            <person name="Hegedus B."/>
            <person name="Baldrian P."/>
            <person name="Stursova M."/>
            <person name="Weitz H."/>
            <person name="Taylor A."/>
            <person name="Grigoriev I.V."/>
            <person name="Nagy L.G."/>
            <person name="Martin F."/>
            <person name="Kauserud H."/>
        </authorList>
    </citation>
    <scope>NUCLEOTIDE SEQUENCE</scope>
    <source>
        <strain evidence="2">CBHHK200</strain>
    </source>
</reference>
<dbReference type="EMBL" id="JARJCM010000031">
    <property type="protein sequence ID" value="KAJ7038544.1"/>
    <property type="molecule type" value="Genomic_DNA"/>
</dbReference>
<proteinExistence type="predicted"/>
<name>A0AAD6XAW4_9AGAR</name>
<evidence type="ECO:0000256" key="1">
    <source>
        <dbReference type="SAM" id="MobiDB-lite"/>
    </source>
</evidence>
<comment type="caution">
    <text evidence="2">The sequence shown here is derived from an EMBL/GenBank/DDBJ whole genome shotgun (WGS) entry which is preliminary data.</text>
</comment>
<organism evidence="2 3">
    <name type="scientific">Mycena alexandri</name>
    <dbReference type="NCBI Taxonomy" id="1745969"/>
    <lineage>
        <taxon>Eukaryota</taxon>
        <taxon>Fungi</taxon>
        <taxon>Dikarya</taxon>
        <taxon>Basidiomycota</taxon>
        <taxon>Agaricomycotina</taxon>
        <taxon>Agaricomycetes</taxon>
        <taxon>Agaricomycetidae</taxon>
        <taxon>Agaricales</taxon>
        <taxon>Marasmiineae</taxon>
        <taxon>Mycenaceae</taxon>
        <taxon>Mycena</taxon>
    </lineage>
</organism>
<protein>
    <submittedName>
        <fullName evidence="2">Uncharacterized protein</fullName>
    </submittedName>
</protein>
<feature type="compositionally biased region" description="Low complexity" evidence="1">
    <location>
        <begin position="1"/>
        <end position="37"/>
    </location>
</feature>
<keyword evidence="3" id="KW-1185">Reference proteome</keyword>